<evidence type="ECO:0000313" key="1">
    <source>
        <dbReference type="EMBL" id="QOE74754.1"/>
    </source>
</evidence>
<sequence length="168" mass="18505">MKMKRFFLGGGKYSLQLSIYTCGKIVFIISLCAAENYCKHDDGGEVKNLTVTGSGGHVNITLQLEDTGTHTLLIHNDSTISSSSKLFNVKINETHIILSTSCSTASGKYLLQIFNSSLDVSCQHFYVISNCTFSIMSTYTAQSSCSDCKYTIFTLTPFIVIFSLIVEF</sequence>
<accession>A0A866VTN0</accession>
<dbReference type="EMBL" id="MN366292">
    <property type="protein sequence ID" value="QOE74754.1"/>
    <property type="molecule type" value="Genomic_DNA"/>
</dbReference>
<name>A0A866VTN0_ELHV1</name>
<reference evidence="1" key="4">
    <citation type="submission" date="2019-08" db="EMBL/GenBank/DDBJ databases">
        <title>Annotated Complete DNA Sequences of Six EEHV1A Genomes from Lethal HD Cases in Young Asian Elephants from India.</title>
        <authorList>
            <person name="Krishnankutty S.P."/>
            <person name="Zachariah A."/>
            <person name="Maheswari U."/>
            <person name="Heaggans S.Y."/>
            <person name="Muraleedharan M."/>
            <person name="Velayutham D."/>
            <person name="Santhosh S."/>
            <person name="Hayward G.S."/>
        </authorList>
    </citation>
    <scope>NUCLEOTIDE SEQUENCE</scope>
    <source>
        <strain evidence="1">IP165 Thirunelli2</strain>
    </source>
</reference>
<gene>
    <name evidence="1" type="primary">E64</name>
</gene>
<reference evidence="1" key="2">
    <citation type="journal article" date="2013" name="J. Wildl. Dis.">
        <title>Fatal herpesvirus hemorrhagic disease in wild and orphan asian elephants in southern India.</title>
        <authorList>
            <person name="Zachariah A."/>
            <person name="Zong J.-C."/>
            <person name="Long S.Y."/>
            <person name="Latimer E.M."/>
            <person name="Heaggans S.Y."/>
            <person name="Richman L.K."/>
            <person name="Hayward G.S."/>
        </authorList>
    </citation>
    <scope>NUCLEOTIDE SEQUENCE</scope>
    <source>
        <strain evidence="1">IP165 Thirunelli2</strain>
    </source>
</reference>
<organism evidence="1">
    <name type="scientific">Elephant endotheliotropic herpesvirus 1A</name>
    <dbReference type="NCBI Taxonomy" id="759753"/>
    <lineage>
        <taxon>Viruses</taxon>
        <taxon>Duplodnaviria</taxon>
        <taxon>Heunggongvirae</taxon>
        <taxon>Peploviricota</taxon>
        <taxon>Herviviricetes</taxon>
        <taxon>Herpesvirales</taxon>
        <taxon>Orthoherpesviridae</taxon>
        <taxon>Betaherpesvirinae</taxon>
        <taxon>Proboscivirus</taxon>
        <taxon>Proboscivirus elephantidbeta1</taxon>
        <taxon>Elephantid herpesvirus 1</taxon>
    </lineage>
</organism>
<reference evidence="1" key="1">
    <citation type="journal article" date="2013" name="Genome Announc.">
        <title>Complete Genome Sequence of Elephant Endotheliotropic Herpesvirus 1A.</title>
        <authorList>
            <person name="Ling P.D."/>
            <person name="Reid J.G."/>
            <person name="Qin X."/>
            <person name="Muzny D.M."/>
            <person name="Gibbs R."/>
            <person name="Petrosino J."/>
            <person name="Peng R."/>
            <person name="Zong J.C."/>
            <person name="Heaggans S.Y."/>
            <person name="Hayward G.S."/>
        </authorList>
    </citation>
    <scope>NUCLEOTIDE SEQUENCE</scope>
    <source>
        <strain evidence="1">IP165 Thirunelli2</strain>
    </source>
</reference>
<reference evidence="1" key="3">
    <citation type="journal article" date="2016" name="MSphere">
        <title>Comparison of the Gene Coding Contents and Other Unusual Features of the GC-Rich and AT-Rich Branch Probosciviruses.</title>
        <authorList>
            <person name="Ling P.D."/>
            <person name="Long S.Y."/>
            <person name="Zong J.C."/>
            <person name="Heaggans S.Y."/>
            <person name="Qin X."/>
            <person name="Hayward G.S."/>
        </authorList>
    </citation>
    <scope>NUCLEOTIDE SEQUENCE</scope>
    <source>
        <strain evidence="1">IP165 Thirunelli2</strain>
    </source>
</reference>
<protein>
    <submittedName>
        <fullName evidence="1">Glycoprotein E64</fullName>
    </submittedName>
</protein>
<proteinExistence type="predicted"/>
<reference evidence="1" key="5">
    <citation type="journal article" name="PLoS ONE">
        <title>Extended genotypic evaluation and comparison of twenty-two cases of lethal EEHV1 hemorrhagic disease in wild and captive Asian elephants in India.</title>
        <authorList>
            <person name="Zachariah A."/>
            <person name="Sajesh P.K."/>
            <person name="Santhosh S."/>
            <person name="Bathrachalam C."/>
            <person name="Megha M."/>
            <person name="Pandiyan J."/>
            <person name="Jishnu M."/>
            <person name="Kobragade R.S."/>
            <person name="Long S.Y."/>
            <person name="Zong J.-C."/>
            <person name="Latimer E.M."/>
            <person name="Heaggans S.Y."/>
            <person name="Hayward G.S."/>
        </authorList>
    </citation>
    <scope>NUCLEOTIDE SEQUENCE</scope>
    <source>
        <strain evidence="1">IP165 Thirunelli2</strain>
    </source>
</reference>